<dbReference type="Pfam" id="PF11146">
    <property type="entry name" value="DUF2905"/>
    <property type="match status" value="1"/>
</dbReference>
<protein>
    <submittedName>
        <fullName evidence="1">Uncharacterized protein</fullName>
    </submittedName>
</protein>
<dbReference type="EMBL" id="CP013652">
    <property type="protein sequence ID" value="ALS21453.1"/>
    <property type="molecule type" value="Genomic_DNA"/>
</dbReference>
<sequence>MDSIPKLLIWGGVVMIVVGLLWSVGGKFLNLGRLPGDIVVEKENVKFYFPIVTCIVISVVLSLGMMVIRWFTK</sequence>
<name>A0A0U2W235_9BACL</name>
<proteinExistence type="predicted"/>
<accession>A0A0U2W235</accession>
<gene>
    <name evidence="1" type="ORF">IJ22_10740</name>
</gene>
<dbReference type="KEGG" id="pnp:IJ22_10740"/>
<dbReference type="InterPro" id="IPR021320">
    <property type="entry name" value="DUF2905"/>
</dbReference>
<evidence type="ECO:0000313" key="1">
    <source>
        <dbReference type="EMBL" id="ALS21453.1"/>
    </source>
</evidence>
<dbReference type="RefSeq" id="WP_054820058.1">
    <property type="nucleotide sequence ID" value="NZ_BJCS01000028.1"/>
</dbReference>
<reference evidence="2" key="1">
    <citation type="submission" date="2015-12" db="EMBL/GenBank/DDBJ databases">
        <title>Complete genome sequences of two moderately thermophilic Paenibacillus species.</title>
        <authorList>
            <person name="Butler R.III."/>
            <person name="Wang J."/>
            <person name="Stark B.C."/>
            <person name="Pombert J.-F."/>
        </authorList>
    </citation>
    <scope>NUCLEOTIDE SEQUENCE [LARGE SCALE GENOMIC DNA]</scope>
    <source>
        <strain evidence="2">32O-Y</strain>
    </source>
</reference>
<reference evidence="1 2" key="2">
    <citation type="journal article" date="2016" name="Genome Announc.">
        <title>Complete Genome Sequences of Two Interactive Moderate Thermophiles, Paenibacillus napthalenovorans 32O-Y and Paenibacillus sp. 32O-W.</title>
        <authorList>
            <person name="Butler R.R.III."/>
            <person name="Wang J."/>
            <person name="Stark B.C."/>
            <person name="Pombert J.F."/>
        </authorList>
    </citation>
    <scope>NUCLEOTIDE SEQUENCE [LARGE SCALE GENOMIC DNA]</scope>
    <source>
        <strain evidence="1 2">32O-Y</strain>
    </source>
</reference>
<organism evidence="1 2">
    <name type="scientific">Paenibacillus naphthalenovorans</name>
    <dbReference type="NCBI Taxonomy" id="162209"/>
    <lineage>
        <taxon>Bacteria</taxon>
        <taxon>Bacillati</taxon>
        <taxon>Bacillota</taxon>
        <taxon>Bacilli</taxon>
        <taxon>Bacillales</taxon>
        <taxon>Paenibacillaceae</taxon>
        <taxon>Paenibacillus</taxon>
    </lineage>
</organism>
<keyword evidence="2" id="KW-1185">Reference proteome</keyword>
<dbReference type="PANTHER" id="PTHR36443">
    <property type="entry name" value="BSR5223 PROTEIN"/>
    <property type="match status" value="1"/>
</dbReference>
<dbReference type="OrthoDB" id="9811610at2"/>
<dbReference type="PANTHER" id="PTHR36443:SF1">
    <property type="entry name" value="BSR5223 PROTEIN"/>
    <property type="match status" value="1"/>
</dbReference>
<evidence type="ECO:0000313" key="2">
    <source>
        <dbReference type="Proteomes" id="UP000061660"/>
    </source>
</evidence>
<dbReference type="STRING" id="162209.IJ22_10740"/>
<dbReference type="Proteomes" id="UP000061660">
    <property type="component" value="Chromosome"/>
</dbReference>
<dbReference type="PATRIC" id="fig|162209.4.peg.1141"/>
<dbReference type="AlphaFoldDB" id="A0A0U2W235"/>